<dbReference type="AlphaFoldDB" id="A0A9D4I4Z4"/>
<proteinExistence type="predicted"/>
<reference evidence="2" key="1">
    <citation type="journal article" date="2019" name="bioRxiv">
        <title>The Genome of the Zebra Mussel, Dreissena polymorpha: A Resource for Invasive Species Research.</title>
        <authorList>
            <person name="McCartney M.A."/>
            <person name="Auch B."/>
            <person name="Kono T."/>
            <person name="Mallez S."/>
            <person name="Zhang Y."/>
            <person name="Obille A."/>
            <person name="Becker A."/>
            <person name="Abrahante J.E."/>
            <person name="Garbe J."/>
            <person name="Badalamenti J.P."/>
            <person name="Herman A."/>
            <person name="Mangelson H."/>
            <person name="Liachko I."/>
            <person name="Sullivan S."/>
            <person name="Sone E.D."/>
            <person name="Koren S."/>
            <person name="Silverstein K.A.T."/>
            <person name="Beckman K.B."/>
            <person name="Gohl D.M."/>
        </authorList>
    </citation>
    <scope>NUCLEOTIDE SEQUENCE</scope>
    <source>
        <strain evidence="2">Duluth1</strain>
        <tissue evidence="2">Whole animal</tissue>
    </source>
</reference>
<accession>A0A9D4I4Z4</accession>
<organism evidence="2 3">
    <name type="scientific">Dreissena polymorpha</name>
    <name type="common">Zebra mussel</name>
    <name type="synonym">Mytilus polymorpha</name>
    <dbReference type="NCBI Taxonomy" id="45954"/>
    <lineage>
        <taxon>Eukaryota</taxon>
        <taxon>Metazoa</taxon>
        <taxon>Spiralia</taxon>
        <taxon>Lophotrochozoa</taxon>
        <taxon>Mollusca</taxon>
        <taxon>Bivalvia</taxon>
        <taxon>Autobranchia</taxon>
        <taxon>Heteroconchia</taxon>
        <taxon>Euheterodonta</taxon>
        <taxon>Imparidentia</taxon>
        <taxon>Neoheterodontei</taxon>
        <taxon>Myida</taxon>
        <taxon>Dreissenoidea</taxon>
        <taxon>Dreissenidae</taxon>
        <taxon>Dreissena</taxon>
    </lineage>
</organism>
<name>A0A9D4I4Z4_DREPO</name>
<evidence type="ECO:0000313" key="3">
    <source>
        <dbReference type="Proteomes" id="UP000828390"/>
    </source>
</evidence>
<feature type="compositionally biased region" description="Polar residues" evidence="1">
    <location>
        <begin position="40"/>
        <end position="56"/>
    </location>
</feature>
<sequence>MLQSPDTKLDMQERIDITGPRVIKLAAQKMVVTAAYDDSSANNMRNRGLPSQQRKPWSSLRVAKSVAKTSVMIVR</sequence>
<protein>
    <submittedName>
        <fullName evidence="2">Uncharacterized protein</fullName>
    </submittedName>
</protein>
<comment type="caution">
    <text evidence="2">The sequence shown here is derived from an EMBL/GenBank/DDBJ whole genome shotgun (WGS) entry which is preliminary data.</text>
</comment>
<dbReference type="Proteomes" id="UP000828390">
    <property type="component" value="Unassembled WGS sequence"/>
</dbReference>
<reference evidence="2" key="2">
    <citation type="submission" date="2020-11" db="EMBL/GenBank/DDBJ databases">
        <authorList>
            <person name="McCartney M.A."/>
            <person name="Auch B."/>
            <person name="Kono T."/>
            <person name="Mallez S."/>
            <person name="Becker A."/>
            <person name="Gohl D.M."/>
            <person name="Silverstein K.A.T."/>
            <person name="Koren S."/>
            <person name="Bechman K.B."/>
            <person name="Herman A."/>
            <person name="Abrahante J.E."/>
            <person name="Garbe J."/>
        </authorList>
    </citation>
    <scope>NUCLEOTIDE SEQUENCE</scope>
    <source>
        <strain evidence="2">Duluth1</strain>
        <tissue evidence="2">Whole animal</tissue>
    </source>
</reference>
<gene>
    <name evidence="2" type="ORF">DPMN_182036</name>
</gene>
<feature type="region of interest" description="Disordered" evidence="1">
    <location>
        <begin position="40"/>
        <end position="61"/>
    </location>
</feature>
<evidence type="ECO:0000313" key="2">
    <source>
        <dbReference type="EMBL" id="KAH3747608.1"/>
    </source>
</evidence>
<keyword evidence="3" id="KW-1185">Reference proteome</keyword>
<evidence type="ECO:0000256" key="1">
    <source>
        <dbReference type="SAM" id="MobiDB-lite"/>
    </source>
</evidence>
<dbReference type="EMBL" id="JAIWYP010000010">
    <property type="protein sequence ID" value="KAH3747608.1"/>
    <property type="molecule type" value="Genomic_DNA"/>
</dbReference>